<feature type="transmembrane region" description="Helical" evidence="11">
    <location>
        <begin position="226"/>
        <end position="243"/>
    </location>
</feature>
<feature type="transmembrane region" description="Helical" evidence="11">
    <location>
        <begin position="48"/>
        <end position="69"/>
    </location>
</feature>
<evidence type="ECO:0000256" key="1">
    <source>
        <dbReference type="ARBA" id="ARBA00004651"/>
    </source>
</evidence>
<evidence type="ECO:0000313" key="14">
    <source>
        <dbReference type="Proteomes" id="UP001295444"/>
    </source>
</evidence>
<dbReference type="GO" id="GO:0004984">
    <property type="term" value="F:olfactory receptor activity"/>
    <property type="evidence" value="ECO:0007669"/>
    <property type="project" value="InterPro"/>
</dbReference>
<keyword evidence="6 11" id="KW-1133">Transmembrane helix</keyword>
<dbReference type="InterPro" id="IPR050402">
    <property type="entry name" value="OR51/52/56-like"/>
</dbReference>
<dbReference type="EMBL" id="OW240912">
    <property type="protein sequence ID" value="CAH2226118.1"/>
    <property type="molecule type" value="Genomic_DNA"/>
</dbReference>
<dbReference type="Gene3D" id="1.20.1070.10">
    <property type="entry name" value="Rhodopsin 7-helix transmembrane proteins"/>
    <property type="match status" value="1"/>
</dbReference>
<dbReference type="PRINTS" id="PR00245">
    <property type="entry name" value="OLFACTORYR"/>
</dbReference>
<keyword evidence="10" id="KW-0807">Transducer</keyword>
<sequence length="275" mass="31290">MEKTLHTPMYILISLLLSVNLTYSTSLLPKMILSFFGMNQISLFGCLAQMFSVYSCIMMESILMLLMAFDRYIAITRPLHYWEIITKNLLVTFSINGLIRNCFLVFPLVILSASMRYCKSNIIPHFHCENQVLLQLACGDISKNLFIGLFVRTFITVCDVTIIIISYIQILQTAMKIAAGSARKKALNTCSTHIMVVITIYLTGLLASILYFTSSTISYNVQNLCSAVYFFFPPTVNPFIFGLRMNEIKESLLKPWRKKNKPILIRPTPNNIVMG</sequence>
<dbReference type="FunFam" id="1.20.1070.10:FF:000013">
    <property type="entry name" value="Olfactory receptor"/>
    <property type="match status" value="1"/>
</dbReference>
<dbReference type="PANTHER" id="PTHR26450:SF440">
    <property type="entry name" value="OLFACTORY RECEPTOR"/>
    <property type="match status" value="1"/>
</dbReference>
<dbReference type="InterPro" id="IPR000725">
    <property type="entry name" value="Olfact_rcpt"/>
</dbReference>
<evidence type="ECO:0000256" key="8">
    <source>
        <dbReference type="ARBA" id="ARBA00023136"/>
    </source>
</evidence>
<evidence type="ECO:0000313" key="13">
    <source>
        <dbReference type="EMBL" id="CAH2226118.1"/>
    </source>
</evidence>
<keyword evidence="2" id="KW-1003">Cell membrane</keyword>
<evidence type="ECO:0000256" key="5">
    <source>
        <dbReference type="ARBA" id="ARBA00022725"/>
    </source>
</evidence>
<evidence type="ECO:0000256" key="9">
    <source>
        <dbReference type="ARBA" id="ARBA00023170"/>
    </source>
</evidence>
<evidence type="ECO:0000256" key="10">
    <source>
        <dbReference type="ARBA" id="ARBA00023224"/>
    </source>
</evidence>
<dbReference type="SUPFAM" id="SSF81321">
    <property type="entry name" value="Family A G protein-coupled receptor-like"/>
    <property type="match status" value="1"/>
</dbReference>
<keyword evidence="8 11" id="KW-0472">Membrane</keyword>
<dbReference type="InterPro" id="IPR000276">
    <property type="entry name" value="GPCR_Rhodpsn"/>
</dbReference>
<dbReference type="Proteomes" id="UP001295444">
    <property type="component" value="Chromosome 01"/>
</dbReference>
<feature type="transmembrane region" description="Helical" evidence="11">
    <location>
        <begin position="149"/>
        <end position="171"/>
    </location>
</feature>
<evidence type="ECO:0000256" key="7">
    <source>
        <dbReference type="ARBA" id="ARBA00023040"/>
    </source>
</evidence>
<dbReference type="InterPro" id="IPR017452">
    <property type="entry name" value="GPCR_Rhodpsn_7TM"/>
</dbReference>
<feature type="transmembrane region" description="Helical" evidence="11">
    <location>
        <begin position="89"/>
        <end position="111"/>
    </location>
</feature>
<evidence type="ECO:0000259" key="12">
    <source>
        <dbReference type="PROSITE" id="PS50262"/>
    </source>
</evidence>
<feature type="transmembrane region" description="Helical" evidence="11">
    <location>
        <begin position="192"/>
        <end position="214"/>
    </location>
</feature>
<feature type="domain" description="G-protein coupled receptors family 1 profile" evidence="12">
    <location>
        <begin position="1"/>
        <end position="241"/>
    </location>
</feature>
<comment type="subcellular location">
    <subcellularLocation>
        <location evidence="1">Cell membrane</location>
        <topology evidence="1">Multi-pass membrane protein</topology>
    </subcellularLocation>
</comment>
<dbReference type="GO" id="GO:0004930">
    <property type="term" value="F:G protein-coupled receptor activity"/>
    <property type="evidence" value="ECO:0007669"/>
    <property type="project" value="UniProtKB-KW"/>
</dbReference>
<reference evidence="13" key="1">
    <citation type="submission" date="2022-03" db="EMBL/GenBank/DDBJ databases">
        <authorList>
            <person name="Alioto T."/>
            <person name="Alioto T."/>
            <person name="Gomez Garrido J."/>
        </authorList>
    </citation>
    <scope>NUCLEOTIDE SEQUENCE</scope>
</reference>
<dbReference type="AlphaFoldDB" id="A0AAD1R8V0"/>
<keyword evidence="3" id="KW-0716">Sensory transduction</keyword>
<accession>A0AAD1R8V0</accession>
<dbReference type="PROSITE" id="PS50262">
    <property type="entry name" value="G_PROTEIN_RECEP_F1_2"/>
    <property type="match status" value="1"/>
</dbReference>
<name>A0AAD1R8V0_PELCU</name>
<keyword evidence="5" id="KW-0552">Olfaction</keyword>
<evidence type="ECO:0000256" key="2">
    <source>
        <dbReference type="ARBA" id="ARBA00022475"/>
    </source>
</evidence>
<evidence type="ECO:0000256" key="4">
    <source>
        <dbReference type="ARBA" id="ARBA00022692"/>
    </source>
</evidence>
<keyword evidence="7" id="KW-0297">G-protein coupled receptor</keyword>
<evidence type="ECO:0000256" key="6">
    <source>
        <dbReference type="ARBA" id="ARBA00022989"/>
    </source>
</evidence>
<dbReference type="GO" id="GO:0005886">
    <property type="term" value="C:plasma membrane"/>
    <property type="evidence" value="ECO:0007669"/>
    <property type="project" value="UniProtKB-SubCell"/>
</dbReference>
<dbReference type="PANTHER" id="PTHR26450">
    <property type="entry name" value="OLFACTORY RECEPTOR 56B1-RELATED"/>
    <property type="match status" value="1"/>
</dbReference>
<evidence type="ECO:0000256" key="11">
    <source>
        <dbReference type="SAM" id="Phobius"/>
    </source>
</evidence>
<keyword evidence="14" id="KW-1185">Reference proteome</keyword>
<protein>
    <submittedName>
        <fullName evidence="13">Olfactory receptor 52K1-like</fullName>
    </submittedName>
</protein>
<proteinExistence type="predicted"/>
<organism evidence="13 14">
    <name type="scientific">Pelobates cultripes</name>
    <name type="common">Western spadefoot toad</name>
    <dbReference type="NCBI Taxonomy" id="61616"/>
    <lineage>
        <taxon>Eukaryota</taxon>
        <taxon>Metazoa</taxon>
        <taxon>Chordata</taxon>
        <taxon>Craniata</taxon>
        <taxon>Vertebrata</taxon>
        <taxon>Euteleostomi</taxon>
        <taxon>Amphibia</taxon>
        <taxon>Batrachia</taxon>
        <taxon>Anura</taxon>
        <taxon>Pelobatoidea</taxon>
        <taxon>Pelobatidae</taxon>
        <taxon>Pelobates</taxon>
    </lineage>
</organism>
<evidence type="ECO:0000256" key="3">
    <source>
        <dbReference type="ARBA" id="ARBA00022606"/>
    </source>
</evidence>
<keyword evidence="9 13" id="KW-0675">Receptor</keyword>
<dbReference type="Pfam" id="PF13853">
    <property type="entry name" value="7tm_4"/>
    <property type="match status" value="1"/>
</dbReference>
<gene>
    <name evidence="13" type="ORF">PECUL_23A024323</name>
</gene>
<dbReference type="PROSITE" id="PS00237">
    <property type="entry name" value="G_PROTEIN_RECEP_F1_1"/>
    <property type="match status" value="1"/>
</dbReference>
<keyword evidence="4 11" id="KW-0812">Transmembrane</keyword>